<dbReference type="Pfam" id="PF01547">
    <property type="entry name" value="SBP_bac_1"/>
    <property type="match status" value="1"/>
</dbReference>
<dbReference type="AlphaFoldDB" id="A0A382WF55"/>
<accession>A0A382WF55</accession>
<evidence type="ECO:0000313" key="3">
    <source>
        <dbReference type="EMBL" id="SVD57254.1"/>
    </source>
</evidence>
<comment type="similarity">
    <text evidence="1">Belongs to the bacterial solute-binding protein 1 family.</text>
</comment>
<protein>
    <recommendedName>
        <fullName evidence="4">Extracellular solute-binding protein</fullName>
    </recommendedName>
</protein>
<dbReference type="PANTHER" id="PTHR43649">
    <property type="entry name" value="ARABINOSE-BINDING PROTEIN-RELATED"/>
    <property type="match status" value="1"/>
</dbReference>
<keyword evidence="2" id="KW-0813">Transport</keyword>
<dbReference type="InterPro" id="IPR050490">
    <property type="entry name" value="Bact_solute-bd_prot1"/>
</dbReference>
<feature type="non-terminal residue" evidence="3">
    <location>
        <position position="277"/>
    </location>
</feature>
<feature type="non-terminal residue" evidence="3">
    <location>
        <position position="1"/>
    </location>
</feature>
<dbReference type="PANTHER" id="PTHR43649:SF29">
    <property type="entry name" value="OSMOPROTECTIVE COMPOUNDS-BINDING PROTEIN GGTB"/>
    <property type="match status" value="1"/>
</dbReference>
<evidence type="ECO:0008006" key="4">
    <source>
        <dbReference type="Google" id="ProtNLM"/>
    </source>
</evidence>
<sequence>NPPDIAIIPRPGEIAALAKAGALVPLPDLIDENYINENYGKGMVDLGIHSGVFYALPVKAISKSTVWYKPQSFNDLGVEIPDTWDELMAITDKYNAAGKTPWAMGGRDGWTLTDWFENIYVRVAGPEKYHQLFVTHELEWTDASVVEAMGYFRQIVDPESNILGGGEGAISTGFIEGMDNMLLDKAEMYYEGGFMGGIAKANFPDLTCGEDYAWFTFPSIKPEYGKGIVVGGDFAVVFNDNPDVRAFMKYLAGEKGNTAWASAPKGSVISVNKNVPL</sequence>
<dbReference type="Gene3D" id="3.40.190.10">
    <property type="entry name" value="Periplasmic binding protein-like II"/>
    <property type="match status" value="2"/>
</dbReference>
<dbReference type="EMBL" id="UINC01159262">
    <property type="protein sequence ID" value="SVD57254.1"/>
    <property type="molecule type" value="Genomic_DNA"/>
</dbReference>
<name>A0A382WF55_9ZZZZ</name>
<organism evidence="3">
    <name type="scientific">marine metagenome</name>
    <dbReference type="NCBI Taxonomy" id="408172"/>
    <lineage>
        <taxon>unclassified sequences</taxon>
        <taxon>metagenomes</taxon>
        <taxon>ecological metagenomes</taxon>
    </lineage>
</organism>
<reference evidence="3" key="1">
    <citation type="submission" date="2018-05" db="EMBL/GenBank/DDBJ databases">
        <authorList>
            <person name="Lanie J.A."/>
            <person name="Ng W.-L."/>
            <person name="Kazmierczak K.M."/>
            <person name="Andrzejewski T.M."/>
            <person name="Davidsen T.M."/>
            <person name="Wayne K.J."/>
            <person name="Tettelin H."/>
            <person name="Glass J.I."/>
            <person name="Rusch D."/>
            <person name="Podicherti R."/>
            <person name="Tsui H.-C.T."/>
            <person name="Winkler M.E."/>
        </authorList>
    </citation>
    <scope>NUCLEOTIDE SEQUENCE</scope>
</reference>
<dbReference type="InterPro" id="IPR006059">
    <property type="entry name" value="SBP"/>
</dbReference>
<gene>
    <name evidence="3" type="ORF">METZ01_LOCUS410108</name>
</gene>
<evidence type="ECO:0000256" key="2">
    <source>
        <dbReference type="ARBA" id="ARBA00022448"/>
    </source>
</evidence>
<dbReference type="SUPFAM" id="SSF53850">
    <property type="entry name" value="Periplasmic binding protein-like II"/>
    <property type="match status" value="1"/>
</dbReference>
<evidence type="ECO:0000256" key="1">
    <source>
        <dbReference type="ARBA" id="ARBA00008520"/>
    </source>
</evidence>
<proteinExistence type="inferred from homology"/>